<dbReference type="Proteomes" id="UP000075230">
    <property type="component" value="Unassembled WGS sequence"/>
</dbReference>
<dbReference type="AlphaFoldDB" id="A0A146F430"/>
<sequence length="105" mass="11800">MVNLDAFTDWFPLYLSRTTKRIRLLMGPAQSRSRPTFASTILRPSCPFSSATWICGRYQARNWSLLSLFSGSSHLSWIGAVFTPMGGLELSGITAVTYIARFLFK</sequence>
<protein>
    <submittedName>
        <fullName evidence="2">Phosphopantetheinyl transferase PptB</fullName>
    </submittedName>
</protein>
<dbReference type="EMBL" id="BCWF01000007">
    <property type="protein sequence ID" value="GAT20461.1"/>
    <property type="molecule type" value="Genomic_DNA"/>
</dbReference>
<evidence type="ECO:0000256" key="1">
    <source>
        <dbReference type="SAM" id="Phobius"/>
    </source>
</evidence>
<keyword evidence="2" id="KW-0808">Transferase</keyword>
<name>A0A146F430_ASPKA</name>
<accession>A0A146F430</accession>
<reference evidence="3" key="2">
    <citation type="submission" date="2016-02" db="EMBL/GenBank/DDBJ databases">
        <title>Genome sequencing of Aspergillus luchuensis NBRC 4314.</title>
        <authorList>
            <person name="Yamada O."/>
        </authorList>
    </citation>
    <scope>NUCLEOTIDE SEQUENCE [LARGE SCALE GENOMIC DNA]</scope>
    <source>
        <strain evidence="3">RIB 2604</strain>
    </source>
</reference>
<proteinExistence type="predicted"/>
<evidence type="ECO:0000313" key="2">
    <source>
        <dbReference type="EMBL" id="GAT20461.1"/>
    </source>
</evidence>
<evidence type="ECO:0000313" key="3">
    <source>
        <dbReference type="Proteomes" id="UP000075230"/>
    </source>
</evidence>
<reference evidence="2 3" key="1">
    <citation type="journal article" date="2016" name="DNA Res.">
        <title>Genome sequence of Aspergillus luchuensis NBRC 4314.</title>
        <authorList>
            <person name="Yamada O."/>
            <person name="Machida M."/>
            <person name="Hosoyama A."/>
            <person name="Goto M."/>
            <person name="Takahashi T."/>
            <person name="Futagami T."/>
            <person name="Yamagata Y."/>
            <person name="Takeuchi M."/>
            <person name="Kobayashi T."/>
            <person name="Koike H."/>
            <person name="Abe K."/>
            <person name="Asai K."/>
            <person name="Arita M."/>
            <person name="Fujita N."/>
            <person name="Fukuda K."/>
            <person name="Higa K."/>
            <person name="Horikawa H."/>
            <person name="Ishikawa T."/>
            <person name="Jinno K."/>
            <person name="Kato Y."/>
            <person name="Kirimura K."/>
            <person name="Mizutani O."/>
            <person name="Nakasone K."/>
            <person name="Sano M."/>
            <person name="Shiraishi Y."/>
            <person name="Tsukahara M."/>
            <person name="Gomi K."/>
        </authorList>
    </citation>
    <scope>NUCLEOTIDE SEQUENCE [LARGE SCALE GENOMIC DNA]</scope>
    <source>
        <strain evidence="2 3">RIB 2604</strain>
    </source>
</reference>
<keyword evidence="1" id="KW-1133">Transmembrane helix</keyword>
<keyword evidence="1" id="KW-0812">Transmembrane</keyword>
<feature type="transmembrane region" description="Helical" evidence="1">
    <location>
        <begin position="75"/>
        <end position="100"/>
    </location>
</feature>
<dbReference type="GO" id="GO:0016740">
    <property type="term" value="F:transferase activity"/>
    <property type="evidence" value="ECO:0007669"/>
    <property type="project" value="UniProtKB-KW"/>
</dbReference>
<comment type="caution">
    <text evidence="2">The sequence shown here is derived from an EMBL/GenBank/DDBJ whole genome shotgun (WGS) entry which is preliminary data.</text>
</comment>
<gene>
    <name evidence="2" type="ORF">RIB2604_00701440</name>
</gene>
<organism evidence="2 3">
    <name type="scientific">Aspergillus kawachii</name>
    <name type="common">White koji mold</name>
    <name type="synonym">Aspergillus awamori var. kawachi</name>
    <dbReference type="NCBI Taxonomy" id="1069201"/>
    <lineage>
        <taxon>Eukaryota</taxon>
        <taxon>Fungi</taxon>
        <taxon>Dikarya</taxon>
        <taxon>Ascomycota</taxon>
        <taxon>Pezizomycotina</taxon>
        <taxon>Eurotiomycetes</taxon>
        <taxon>Eurotiomycetidae</taxon>
        <taxon>Eurotiales</taxon>
        <taxon>Aspergillaceae</taxon>
        <taxon>Aspergillus</taxon>
        <taxon>Aspergillus subgen. Circumdati</taxon>
    </lineage>
</organism>
<keyword evidence="1" id="KW-0472">Membrane</keyword>